<sequence>MKFSIVAAFAFCAAVASADDLNVPSVISAFYPDSTPKIDAKASTSLASALHSVESTWENSNKYTSAIAAIYSAAPTAAQASISSSGYQYDALTTESWYTKSVPKAIQTDIADYRNAVNSAAAKIVGTPSTSSSGCMATGVPMVVGAMGVVGGVWAAL</sequence>
<protein>
    <submittedName>
        <fullName evidence="2">Uncharacterized protein</fullName>
    </submittedName>
</protein>
<accession>A0A8H8BVC4</accession>
<evidence type="ECO:0000313" key="2">
    <source>
        <dbReference type="EMBL" id="KAG4425376.1"/>
    </source>
</evidence>
<evidence type="ECO:0000256" key="1">
    <source>
        <dbReference type="SAM" id="SignalP"/>
    </source>
</evidence>
<proteinExistence type="predicted"/>
<dbReference type="OrthoDB" id="3556547at2759"/>
<evidence type="ECO:0000313" key="3">
    <source>
        <dbReference type="Proteomes" id="UP000664132"/>
    </source>
</evidence>
<dbReference type="Proteomes" id="UP000664132">
    <property type="component" value="Unassembled WGS sequence"/>
</dbReference>
<feature type="chain" id="PRO_5034300961" evidence="1">
    <location>
        <begin position="19"/>
        <end position="157"/>
    </location>
</feature>
<keyword evidence="3" id="KW-1185">Reference proteome</keyword>
<keyword evidence="1" id="KW-0732">Signal</keyword>
<name>A0A8H8BVC4_9HELO</name>
<dbReference type="AlphaFoldDB" id="A0A8H8BVC4"/>
<comment type="caution">
    <text evidence="2">The sequence shown here is derived from an EMBL/GenBank/DDBJ whole genome shotgun (WGS) entry which is preliminary data.</text>
</comment>
<dbReference type="EMBL" id="JAFJYH010000011">
    <property type="protein sequence ID" value="KAG4425376.1"/>
    <property type="molecule type" value="Genomic_DNA"/>
</dbReference>
<reference evidence="2" key="1">
    <citation type="submission" date="2021-02" db="EMBL/GenBank/DDBJ databases">
        <title>Genome sequence Cadophora malorum strain M34.</title>
        <authorList>
            <person name="Stefanovic E."/>
            <person name="Vu D."/>
            <person name="Scully C."/>
            <person name="Dijksterhuis J."/>
            <person name="Roader J."/>
            <person name="Houbraken J."/>
        </authorList>
    </citation>
    <scope>NUCLEOTIDE SEQUENCE</scope>
    <source>
        <strain evidence="2">M34</strain>
    </source>
</reference>
<gene>
    <name evidence="2" type="ORF">IFR04_001526</name>
</gene>
<organism evidence="2 3">
    <name type="scientific">Cadophora malorum</name>
    <dbReference type="NCBI Taxonomy" id="108018"/>
    <lineage>
        <taxon>Eukaryota</taxon>
        <taxon>Fungi</taxon>
        <taxon>Dikarya</taxon>
        <taxon>Ascomycota</taxon>
        <taxon>Pezizomycotina</taxon>
        <taxon>Leotiomycetes</taxon>
        <taxon>Helotiales</taxon>
        <taxon>Ploettnerulaceae</taxon>
        <taxon>Cadophora</taxon>
    </lineage>
</organism>
<feature type="signal peptide" evidence="1">
    <location>
        <begin position="1"/>
        <end position="18"/>
    </location>
</feature>